<keyword evidence="3" id="KW-1185">Reference proteome</keyword>
<accession>A0A1W2AID1</accession>
<dbReference type="STRING" id="1434700.SAMN06296427_104166"/>
<evidence type="ECO:0000256" key="1">
    <source>
        <dbReference type="SAM" id="SignalP"/>
    </source>
</evidence>
<dbReference type="AlphaFoldDB" id="A0A1W2AID1"/>
<reference evidence="2 3" key="1">
    <citation type="submission" date="2017-04" db="EMBL/GenBank/DDBJ databases">
        <authorList>
            <person name="Afonso C.L."/>
            <person name="Miller P.J."/>
            <person name="Scott M.A."/>
            <person name="Spackman E."/>
            <person name="Goraichik I."/>
            <person name="Dimitrov K.M."/>
            <person name="Suarez D.L."/>
            <person name="Swayne D.E."/>
        </authorList>
    </citation>
    <scope>NUCLEOTIDE SEQUENCE [LARGE SCALE GENOMIC DNA]</scope>
    <source>
        <strain evidence="2 3">CGMCC 1.12708</strain>
    </source>
</reference>
<sequence>MKKALSALALILLSFINAQELGKEVSVSKNWMSVVNLDGNELRLSNGSVSNHLNKSTKKLSLDFYLSQNPYDVSNPDSYGILIAKNPVNSLNRNASISGISLQNRIKQVPEDGIYYQILVLTDVNGGVKDLTQLRSQIIIKNGKLQPKKEVDNTEINKTPNNTSRTDMSGVTDLSKPTKLTIKSDNSISLENEWKIEIDFKNFMVKIIGGDMANNKSENTGKIVLDVFLTKDNQTVFSSNFEGIQIAMVPLDPIENAKKLIGASIKTNLRAIPPSGTYYLLLTVSELDDSGNQIVVNSKTFKNPITF</sequence>
<evidence type="ECO:0000313" key="3">
    <source>
        <dbReference type="Proteomes" id="UP000192393"/>
    </source>
</evidence>
<gene>
    <name evidence="2" type="ORF">SAMN06296427_104166</name>
</gene>
<feature type="chain" id="PRO_5010743607" evidence="1">
    <location>
        <begin position="19"/>
        <end position="307"/>
    </location>
</feature>
<evidence type="ECO:0000313" key="2">
    <source>
        <dbReference type="EMBL" id="SMC60018.1"/>
    </source>
</evidence>
<dbReference type="RefSeq" id="WP_084017083.1">
    <property type="nucleotide sequence ID" value="NZ_FWXS01000004.1"/>
</dbReference>
<dbReference type="Proteomes" id="UP000192393">
    <property type="component" value="Unassembled WGS sequence"/>
</dbReference>
<protein>
    <submittedName>
        <fullName evidence="2">Uncharacterized protein</fullName>
    </submittedName>
</protein>
<name>A0A1W2AID1_9FLAO</name>
<proteinExistence type="predicted"/>
<feature type="signal peptide" evidence="1">
    <location>
        <begin position="1"/>
        <end position="18"/>
    </location>
</feature>
<dbReference type="OrthoDB" id="1452101at2"/>
<organism evidence="2 3">
    <name type="scientific">Moheibacter sediminis</name>
    <dbReference type="NCBI Taxonomy" id="1434700"/>
    <lineage>
        <taxon>Bacteria</taxon>
        <taxon>Pseudomonadati</taxon>
        <taxon>Bacteroidota</taxon>
        <taxon>Flavobacteriia</taxon>
        <taxon>Flavobacteriales</taxon>
        <taxon>Weeksellaceae</taxon>
        <taxon>Moheibacter</taxon>
    </lineage>
</organism>
<keyword evidence="1" id="KW-0732">Signal</keyword>
<dbReference type="EMBL" id="FWXS01000004">
    <property type="protein sequence ID" value="SMC60018.1"/>
    <property type="molecule type" value="Genomic_DNA"/>
</dbReference>